<dbReference type="GO" id="GO:0005005">
    <property type="term" value="F:transmembrane-ephrin receptor activity"/>
    <property type="evidence" value="ECO:0007669"/>
    <property type="project" value="TreeGrafter"/>
</dbReference>
<evidence type="ECO:0000256" key="8">
    <source>
        <dbReference type="SAM" id="MobiDB-lite"/>
    </source>
</evidence>
<keyword evidence="6 9" id="KW-0472">Membrane</keyword>
<keyword evidence="2 9" id="KW-0812">Transmembrane</keyword>
<dbReference type="Pfam" id="PF14575">
    <property type="entry name" value="EphA2_TM"/>
    <property type="match status" value="1"/>
</dbReference>
<sequence length="343" mass="38770">MEDLERMLREQELEDHKNPRKARVTRKFIVVEGLYINTADICPLPQLVKMKYRYKVRIFLEESMSFGVLGEHGRGVTEHFGVNDFGGLSNLQVTQPPVGMNFKQPRGDHAEINSTILRSQTNTARVEGLRPGTVYVVQVRARTVAGFGKYSSKMCFQTLTDDDFKSELREQLPLIAGSAAAGVVFIVSLIAISIVCSRKRAYTKEAVYSDKLQHYSTGRELSLRADMSNCPSPLGCPTHFSGSPGMKIYIDPFTYEDPNEAVREFAKEIDVSTVKIEEVIGAGQHDYTQDNKLELCQLGGVDRQRGQDRQREKEEEEDDSRVEWHQASVGKPQPRCSFHCEEK</sequence>
<dbReference type="InterPro" id="IPR003961">
    <property type="entry name" value="FN3_dom"/>
</dbReference>
<dbReference type="InterPro" id="IPR050449">
    <property type="entry name" value="Ephrin_rcpt_TKs"/>
</dbReference>
<evidence type="ECO:0000256" key="5">
    <source>
        <dbReference type="ARBA" id="ARBA00022989"/>
    </source>
</evidence>
<dbReference type="InterPro" id="IPR015421">
    <property type="entry name" value="PyrdxlP-dep_Trfase_major"/>
</dbReference>
<dbReference type="InterPro" id="IPR015424">
    <property type="entry name" value="PyrdxlP-dep_Trfase"/>
</dbReference>
<dbReference type="OrthoDB" id="4062651at2759"/>
<keyword evidence="3" id="KW-0547">Nucleotide-binding</keyword>
<evidence type="ECO:0000256" key="3">
    <source>
        <dbReference type="ARBA" id="ARBA00022741"/>
    </source>
</evidence>
<dbReference type="Proteomes" id="UP000504611">
    <property type="component" value="Unplaced"/>
</dbReference>
<dbReference type="GO" id="GO:0005524">
    <property type="term" value="F:ATP binding"/>
    <property type="evidence" value="ECO:0007669"/>
    <property type="project" value="UniProtKB-KW"/>
</dbReference>
<dbReference type="PANTHER" id="PTHR46877:SF17">
    <property type="entry name" value="EPHRIN TYPE-B RECEPTOR 1"/>
    <property type="match status" value="1"/>
</dbReference>
<dbReference type="AlphaFoldDB" id="A0A6I9Q4H3"/>
<evidence type="ECO:0000313" key="11">
    <source>
        <dbReference type="Proteomes" id="UP000504611"/>
    </source>
</evidence>
<dbReference type="GO" id="GO:0030425">
    <property type="term" value="C:dendrite"/>
    <property type="evidence" value="ECO:0007669"/>
    <property type="project" value="TreeGrafter"/>
</dbReference>
<dbReference type="PANTHER" id="PTHR46877">
    <property type="entry name" value="EPH RECEPTOR A5"/>
    <property type="match status" value="1"/>
</dbReference>
<dbReference type="Gene3D" id="3.40.640.10">
    <property type="entry name" value="Type I PLP-dependent aspartate aminotransferase-like (Major domain)"/>
    <property type="match status" value="1"/>
</dbReference>
<feature type="transmembrane region" description="Helical" evidence="9">
    <location>
        <begin position="174"/>
        <end position="195"/>
    </location>
</feature>
<evidence type="ECO:0000256" key="6">
    <source>
        <dbReference type="ARBA" id="ARBA00023136"/>
    </source>
</evidence>
<organism evidence="11 12">
    <name type="scientific">Notothenia coriiceps</name>
    <name type="common">black rockcod</name>
    <dbReference type="NCBI Taxonomy" id="8208"/>
    <lineage>
        <taxon>Eukaryota</taxon>
        <taxon>Metazoa</taxon>
        <taxon>Chordata</taxon>
        <taxon>Craniata</taxon>
        <taxon>Vertebrata</taxon>
        <taxon>Euteleostomi</taxon>
        <taxon>Actinopterygii</taxon>
        <taxon>Neopterygii</taxon>
        <taxon>Teleostei</taxon>
        <taxon>Neoteleostei</taxon>
        <taxon>Acanthomorphata</taxon>
        <taxon>Eupercaria</taxon>
        <taxon>Perciformes</taxon>
        <taxon>Notothenioidei</taxon>
        <taxon>Nototheniidae</taxon>
        <taxon>Notothenia</taxon>
    </lineage>
</organism>
<keyword evidence="11" id="KW-1185">Reference proteome</keyword>
<accession>A0A6I9Q4H3</accession>
<evidence type="ECO:0000256" key="2">
    <source>
        <dbReference type="ARBA" id="ARBA00022692"/>
    </source>
</evidence>
<feature type="compositionally biased region" description="Basic and acidic residues" evidence="8">
    <location>
        <begin position="303"/>
        <end position="313"/>
    </location>
</feature>
<dbReference type="SUPFAM" id="SSF49265">
    <property type="entry name" value="Fibronectin type III"/>
    <property type="match status" value="1"/>
</dbReference>
<evidence type="ECO:0000256" key="4">
    <source>
        <dbReference type="ARBA" id="ARBA00022840"/>
    </source>
</evidence>
<dbReference type="PROSITE" id="PS50853">
    <property type="entry name" value="FN3"/>
    <property type="match status" value="1"/>
</dbReference>
<dbReference type="SUPFAM" id="SSF53383">
    <property type="entry name" value="PLP-dependent transferases"/>
    <property type="match status" value="1"/>
</dbReference>
<dbReference type="CDD" id="cd00063">
    <property type="entry name" value="FN3"/>
    <property type="match status" value="1"/>
</dbReference>
<dbReference type="InterPro" id="IPR036116">
    <property type="entry name" value="FN3_sf"/>
</dbReference>
<dbReference type="Gene3D" id="3.30.200.20">
    <property type="entry name" value="Phosphorylase Kinase, domain 1"/>
    <property type="match status" value="1"/>
</dbReference>
<evidence type="ECO:0000256" key="9">
    <source>
        <dbReference type="SAM" id="Phobius"/>
    </source>
</evidence>
<dbReference type="Gene3D" id="2.60.40.10">
    <property type="entry name" value="Immunoglobulins"/>
    <property type="match status" value="1"/>
</dbReference>
<keyword evidence="4" id="KW-0067">ATP-binding</keyword>
<proteinExistence type="predicted"/>
<dbReference type="InterPro" id="IPR013783">
    <property type="entry name" value="Ig-like_fold"/>
</dbReference>
<dbReference type="KEGG" id="ncc:104966468"/>
<dbReference type="GO" id="GO:0007411">
    <property type="term" value="P:axon guidance"/>
    <property type="evidence" value="ECO:0007669"/>
    <property type="project" value="TreeGrafter"/>
</dbReference>
<evidence type="ECO:0000256" key="1">
    <source>
        <dbReference type="ARBA" id="ARBA00004167"/>
    </source>
</evidence>
<dbReference type="GO" id="GO:0005886">
    <property type="term" value="C:plasma membrane"/>
    <property type="evidence" value="ECO:0007669"/>
    <property type="project" value="TreeGrafter"/>
</dbReference>
<keyword evidence="5 9" id="KW-1133">Transmembrane helix</keyword>
<evidence type="ECO:0000256" key="7">
    <source>
        <dbReference type="ARBA" id="ARBA00023170"/>
    </source>
</evidence>
<reference evidence="12" key="1">
    <citation type="submission" date="2025-08" db="UniProtKB">
        <authorList>
            <consortium name="RefSeq"/>
        </authorList>
    </citation>
    <scope>IDENTIFICATION</scope>
    <source>
        <tissue evidence="12">Muscle</tissue>
    </source>
</reference>
<dbReference type="RefSeq" id="XP_010793956.1">
    <property type="nucleotide sequence ID" value="XM_010795654.1"/>
</dbReference>
<evidence type="ECO:0000259" key="10">
    <source>
        <dbReference type="PROSITE" id="PS50853"/>
    </source>
</evidence>
<comment type="subcellular location">
    <subcellularLocation>
        <location evidence="1">Membrane</location>
        <topology evidence="1">Single-pass membrane protein</topology>
    </subcellularLocation>
</comment>
<feature type="domain" description="Fibronectin type-III" evidence="10">
    <location>
        <begin position="62"/>
        <end position="161"/>
    </location>
</feature>
<gene>
    <name evidence="12" type="primary">LOC104966468</name>
</gene>
<name>A0A6I9Q4H3_9TELE</name>
<dbReference type="InterPro" id="IPR027936">
    <property type="entry name" value="Eph_TM"/>
</dbReference>
<dbReference type="Pfam" id="PF00041">
    <property type="entry name" value="fn3"/>
    <property type="match status" value="1"/>
</dbReference>
<protein>
    <submittedName>
        <fullName evidence="12">Serine palmitoyltransferase 2-like</fullName>
    </submittedName>
</protein>
<dbReference type="GeneID" id="104966468"/>
<feature type="region of interest" description="Disordered" evidence="8">
    <location>
        <begin position="303"/>
        <end position="343"/>
    </location>
</feature>
<keyword evidence="7" id="KW-0675">Receptor</keyword>
<evidence type="ECO:0000313" key="12">
    <source>
        <dbReference type="RefSeq" id="XP_010793956.1"/>
    </source>
</evidence>